<dbReference type="SFLD" id="SFLDG01129">
    <property type="entry name" value="C1.5:_HAD__Beta-PGM__Phosphata"/>
    <property type="match status" value="1"/>
</dbReference>
<dbReference type="Pfam" id="PF13419">
    <property type="entry name" value="HAD_2"/>
    <property type="match status" value="1"/>
</dbReference>
<dbReference type="InterPro" id="IPR050155">
    <property type="entry name" value="HAD-like_hydrolase_sf"/>
</dbReference>
<dbReference type="GO" id="GO:0006281">
    <property type="term" value="P:DNA repair"/>
    <property type="evidence" value="ECO:0007669"/>
    <property type="project" value="TreeGrafter"/>
</dbReference>
<dbReference type="InterPro" id="IPR006439">
    <property type="entry name" value="HAD-SF_hydro_IA"/>
</dbReference>
<proteinExistence type="inferred from homology"/>
<accession>A0A8T3VRX9</accession>
<dbReference type="InterPro" id="IPR023198">
    <property type="entry name" value="PGP-like_dom2"/>
</dbReference>
<dbReference type="EMBL" id="SUTF01000007">
    <property type="protein sequence ID" value="MBE6510816.1"/>
    <property type="molecule type" value="Genomic_DNA"/>
</dbReference>
<gene>
    <name evidence="2" type="ORF">E7Z74_06080</name>
</gene>
<dbReference type="PANTHER" id="PTHR43434:SF1">
    <property type="entry name" value="PHOSPHOGLYCOLATE PHOSPHATASE"/>
    <property type="match status" value="1"/>
</dbReference>
<dbReference type="GO" id="GO:0005829">
    <property type="term" value="C:cytosol"/>
    <property type="evidence" value="ECO:0007669"/>
    <property type="project" value="TreeGrafter"/>
</dbReference>
<name>A0A8T3VRX9_9EURY</name>
<comment type="similarity">
    <text evidence="1">Belongs to the HAD-like hydrolase superfamily.</text>
</comment>
<dbReference type="Proteomes" id="UP000713479">
    <property type="component" value="Unassembled WGS sequence"/>
</dbReference>
<dbReference type="PANTHER" id="PTHR43434">
    <property type="entry name" value="PHOSPHOGLYCOLATE PHOSPHATASE"/>
    <property type="match status" value="1"/>
</dbReference>
<dbReference type="NCBIfam" id="TIGR01549">
    <property type="entry name" value="HAD-SF-IA-v1"/>
    <property type="match status" value="1"/>
</dbReference>
<evidence type="ECO:0000313" key="3">
    <source>
        <dbReference type="Proteomes" id="UP000713479"/>
    </source>
</evidence>
<dbReference type="SFLD" id="SFLDS00003">
    <property type="entry name" value="Haloacid_Dehalogenase"/>
    <property type="match status" value="1"/>
</dbReference>
<sequence>MKKLYIFDFDGTLFDTVDDVVICLNRALEVYDFPTLTSSEYVERLGGNINEIVSLILKDKNTPENIELVKETYLPIYEKSPKKNSVPFEGIKNLLEKLQDKEVLIAINSNRTTDSIKYFTDKFLPGIDFLLIEGHNENYPSKPSPIGVNKILDKANVEMDEAVYIGDSKTDIATAKNAEIDCIIVTWGYGDENAYKDDYPISVVDDISQLWDALNINYF</sequence>
<organism evidence="2 3">
    <name type="scientific">Methanobrevibacter millerae</name>
    <dbReference type="NCBI Taxonomy" id="230361"/>
    <lineage>
        <taxon>Archaea</taxon>
        <taxon>Methanobacteriati</taxon>
        <taxon>Methanobacteriota</taxon>
        <taxon>Methanomada group</taxon>
        <taxon>Methanobacteria</taxon>
        <taxon>Methanobacteriales</taxon>
        <taxon>Methanobacteriaceae</taxon>
        <taxon>Methanobrevibacter</taxon>
    </lineage>
</organism>
<keyword evidence="2" id="KW-0378">Hydrolase</keyword>
<dbReference type="Gene3D" id="3.40.50.1000">
    <property type="entry name" value="HAD superfamily/HAD-like"/>
    <property type="match status" value="1"/>
</dbReference>
<evidence type="ECO:0000256" key="1">
    <source>
        <dbReference type="ARBA" id="ARBA00007958"/>
    </source>
</evidence>
<dbReference type="InterPro" id="IPR036412">
    <property type="entry name" value="HAD-like_sf"/>
</dbReference>
<protein>
    <submittedName>
        <fullName evidence="2">HAD family hydrolase</fullName>
    </submittedName>
</protein>
<dbReference type="InterPro" id="IPR041492">
    <property type="entry name" value="HAD_2"/>
</dbReference>
<dbReference type="GO" id="GO:0008967">
    <property type="term" value="F:phosphoglycolate phosphatase activity"/>
    <property type="evidence" value="ECO:0007669"/>
    <property type="project" value="TreeGrafter"/>
</dbReference>
<evidence type="ECO:0000313" key="2">
    <source>
        <dbReference type="EMBL" id="MBE6510816.1"/>
    </source>
</evidence>
<dbReference type="InterPro" id="IPR023214">
    <property type="entry name" value="HAD_sf"/>
</dbReference>
<dbReference type="AlphaFoldDB" id="A0A8T3VRX9"/>
<reference evidence="2" key="1">
    <citation type="submission" date="2019-04" db="EMBL/GenBank/DDBJ databases">
        <title>Evolution of Biomass-Degrading Anaerobic Consortia Revealed by Metagenomics.</title>
        <authorList>
            <person name="Peng X."/>
        </authorList>
    </citation>
    <scope>NUCLEOTIDE SEQUENCE</scope>
    <source>
        <strain evidence="2">SIG13</strain>
    </source>
</reference>
<dbReference type="SUPFAM" id="SSF56784">
    <property type="entry name" value="HAD-like"/>
    <property type="match status" value="1"/>
</dbReference>
<comment type="caution">
    <text evidence="2">The sequence shown here is derived from an EMBL/GenBank/DDBJ whole genome shotgun (WGS) entry which is preliminary data.</text>
</comment>
<dbReference type="Gene3D" id="1.10.150.240">
    <property type="entry name" value="Putative phosphatase, domain 2"/>
    <property type="match status" value="1"/>
</dbReference>